<keyword evidence="2" id="KW-0812">Transmembrane</keyword>
<gene>
    <name evidence="3" type="ORF">ACFO3J_34905</name>
</gene>
<feature type="compositionally biased region" description="Low complexity" evidence="1">
    <location>
        <begin position="162"/>
        <end position="177"/>
    </location>
</feature>
<feature type="compositionally biased region" description="Low complexity" evidence="1">
    <location>
        <begin position="190"/>
        <end position="214"/>
    </location>
</feature>
<reference evidence="4" key="1">
    <citation type="journal article" date="2019" name="Int. J. Syst. Evol. Microbiol.">
        <title>The Global Catalogue of Microorganisms (GCM) 10K type strain sequencing project: providing services to taxonomists for standard genome sequencing and annotation.</title>
        <authorList>
            <consortium name="The Broad Institute Genomics Platform"/>
            <consortium name="The Broad Institute Genome Sequencing Center for Infectious Disease"/>
            <person name="Wu L."/>
            <person name="Ma J."/>
        </authorList>
    </citation>
    <scope>NUCLEOTIDE SEQUENCE [LARGE SCALE GENOMIC DNA]</scope>
    <source>
        <strain evidence="4">CGMCC 4.7237</strain>
    </source>
</reference>
<evidence type="ECO:0000256" key="1">
    <source>
        <dbReference type="SAM" id="MobiDB-lite"/>
    </source>
</evidence>
<feature type="region of interest" description="Disordered" evidence="1">
    <location>
        <begin position="155"/>
        <end position="214"/>
    </location>
</feature>
<feature type="transmembrane region" description="Helical" evidence="2">
    <location>
        <begin position="49"/>
        <end position="68"/>
    </location>
</feature>
<keyword evidence="4" id="KW-1185">Reference proteome</keyword>
<evidence type="ECO:0000313" key="3">
    <source>
        <dbReference type="EMBL" id="MFC4036592.1"/>
    </source>
</evidence>
<comment type="caution">
    <text evidence="3">The sequence shown here is derived from an EMBL/GenBank/DDBJ whole genome shotgun (WGS) entry which is preliminary data.</text>
</comment>
<proteinExistence type="predicted"/>
<evidence type="ECO:0000256" key="2">
    <source>
        <dbReference type="SAM" id="Phobius"/>
    </source>
</evidence>
<feature type="transmembrane region" description="Helical" evidence="2">
    <location>
        <begin position="12"/>
        <end position="29"/>
    </location>
</feature>
<dbReference type="RefSeq" id="WP_386438553.1">
    <property type="nucleotide sequence ID" value="NZ_JBHSBB010000051.1"/>
</dbReference>
<evidence type="ECO:0008006" key="5">
    <source>
        <dbReference type="Google" id="ProtNLM"/>
    </source>
</evidence>
<sequence>MNIRSLTRGDGAVIGAAVLLLIASFLPFYKVSFAGASSSRNLWHSDYFPTLPSVTLAALAAAAAVYLARSGQFTGRQLLGLSLEQWAVAISLFVGWTAVWATLFNNPNGLDKGAGNWLTLLFGVAIAVAAPLSNRLPALKVPLLPAAKPSVGPSYGTGASLPGQGQPYGAGQQQSGYGYPGGGQSVDPSYGQAAPGQHGQHGQQQGVPYGAAAPQPTAAAAAPAGDFTAFWFAVPAPRPLYAEDGTGSQIAELTPGTWYLAVDQHGHVLIAQTQDGRRGVLQDASGIQRG</sequence>
<dbReference type="Proteomes" id="UP001595765">
    <property type="component" value="Unassembled WGS sequence"/>
</dbReference>
<protein>
    <recommendedName>
        <fullName evidence="5">Integral membrane protein</fullName>
    </recommendedName>
</protein>
<organism evidence="3 4">
    <name type="scientific">Streptomyces polygonati</name>
    <dbReference type="NCBI Taxonomy" id="1617087"/>
    <lineage>
        <taxon>Bacteria</taxon>
        <taxon>Bacillati</taxon>
        <taxon>Actinomycetota</taxon>
        <taxon>Actinomycetes</taxon>
        <taxon>Kitasatosporales</taxon>
        <taxon>Streptomycetaceae</taxon>
        <taxon>Streptomyces</taxon>
    </lineage>
</organism>
<feature type="transmembrane region" description="Helical" evidence="2">
    <location>
        <begin position="114"/>
        <end position="132"/>
    </location>
</feature>
<keyword evidence="2" id="KW-0472">Membrane</keyword>
<feature type="transmembrane region" description="Helical" evidence="2">
    <location>
        <begin position="80"/>
        <end position="102"/>
    </location>
</feature>
<keyword evidence="2" id="KW-1133">Transmembrane helix</keyword>
<evidence type="ECO:0000313" key="4">
    <source>
        <dbReference type="Proteomes" id="UP001595765"/>
    </source>
</evidence>
<accession>A0ABV8HX03</accession>
<dbReference type="EMBL" id="JBHSBB010000051">
    <property type="protein sequence ID" value="MFC4036592.1"/>
    <property type="molecule type" value="Genomic_DNA"/>
</dbReference>
<name>A0ABV8HX03_9ACTN</name>